<feature type="coiled-coil region" evidence="6">
    <location>
        <begin position="385"/>
        <end position="461"/>
    </location>
</feature>
<dbReference type="InterPro" id="IPR011109">
    <property type="entry name" value="DNA_bind_recombinase_dom"/>
</dbReference>
<dbReference type="PANTHER" id="PTHR30461">
    <property type="entry name" value="DNA-INVERTASE FROM LAMBDOID PROPHAGE"/>
    <property type="match status" value="1"/>
</dbReference>
<evidence type="ECO:0000256" key="4">
    <source>
        <dbReference type="PIRSR" id="PIRSR606118-50"/>
    </source>
</evidence>
<dbReference type="GO" id="GO:0000150">
    <property type="term" value="F:DNA strand exchange activity"/>
    <property type="evidence" value="ECO:0007669"/>
    <property type="project" value="InterPro"/>
</dbReference>
<evidence type="ECO:0000259" key="8">
    <source>
        <dbReference type="PROSITE" id="PS51737"/>
    </source>
</evidence>
<dbReference type="Pfam" id="PF13408">
    <property type="entry name" value="Zn_ribbon_recom"/>
    <property type="match status" value="1"/>
</dbReference>
<dbReference type="AlphaFoldDB" id="B2A5F7"/>
<dbReference type="InterPro" id="IPR006118">
    <property type="entry name" value="Recombinase_CS"/>
</dbReference>
<dbReference type="RefSeq" id="WP_012448179.1">
    <property type="nucleotide sequence ID" value="NC_010718.1"/>
</dbReference>
<dbReference type="Gene3D" id="3.90.1750.20">
    <property type="entry name" value="Putative Large Serine Recombinase, Chain B, Domain 2"/>
    <property type="match status" value="1"/>
</dbReference>
<feature type="domain" description="Resolvase/invertase-type recombinase catalytic" evidence="7">
    <location>
        <begin position="1"/>
        <end position="149"/>
    </location>
</feature>
<dbReference type="InterPro" id="IPR006119">
    <property type="entry name" value="Resolv_N"/>
</dbReference>
<keyword evidence="2" id="KW-0238">DNA-binding</keyword>
<evidence type="ECO:0000256" key="3">
    <source>
        <dbReference type="ARBA" id="ARBA00023172"/>
    </source>
</evidence>
<dbReference type="InterPro" id="IPR050639">
    <property type="entry name" value="SSR_resolvase"/>
</dbReference>
<proteinExistence type="predicted"/>
<dbReference type="HOGENOM" id="CLU_010686_18_3_9"/>
<keyword evidence="3" id="KW-0233">DNA recombination</keyword>
<dbReference type="PANTHER" id="PTHR30461:SF23">
    <property type="entry name" value="DNA RECOMBINASE-RELATED"/>
    <property type="match status" value="1"/>
</dbReference>
<keyword evidence="6" id="KW-0175">Coiled coil</keyword>
<accession>B2A5F7</accession>
<evidence type="ECO:0000313" key="9">
    <source>
        <dbReference type="EMBL" id="ACB85312.1"/>
    </source>
</evidence>
<dbReference type="InterPro" id="IPR025827">
    <property type="entry name" value="Zn_ribbon_recom_dom"/>
</dbReference>
<dbReference type="InterPro" id="IPR036162">
    <property type="entry name" value="Resolvase-like_N_sf"/>
</dbReference>
<feature type="active site" description="O-(5'-phospho-DNA)-serine intermediate" evidence="4 5">
    <location>
        <position position="9"/>
    </location>
</feature>
<evidence type="ECO:0000256" key="5">
    <source>
        <dbReference type="PROSITE-ProRule" id="PRU10137"/>
    </source>
</evidence>
<dbReference type="eggNOG" id="COG1961">
    <property type="taxonomic scope" value="Bacteria"/>
</dbReference>
<evidence type="ECO:0000256" key="6">
    <source>
        <dbReference type="SAM" id="Coils"/>
    </source>
</evidence>
<dbReference type="PROSITE" id="PS51736">
    <property type="entry name" value="RECOMBINASES_3"/>
    <property type="match status" value="1"/>
</dbReference>
<reference evidence="9 10" key="2">
    <citation type="journal article" date="2011" name="J. Bacteriol.">
        <title>Complete genome sequence of the anaerobic, halophilic alkalithermophile Natranaerobius thermophilus JW/NM-WN-LF.</title>
        <authorList>
            <person name="Zhao B."/>
            <person name="Mesbah N.M."/>
            <person name="Dalin E."/>
            <person name="Goodwin L."/>
            <person name="Nolan M."/>
            <person name="Pitluck S."/>
            <person name="Chertkov O."/>
            <person name="Brettin T.S."/>
            <person name="Han J."/>
            <person name="Larimer F.W."/>
            <person name="Land M.L."/>
            <person name="Hauser L."/>
            <person name="Kyrpides N."/>
            <person name="Wiegel J."/>
        </authorList>
    </citation>
    <scope>NUCLEOTIDE SEQUENCE [LARGE SCALE GENOMIC DNA]</scope>
    <source>
        <strain evidence="10">ATCC BAA-1301 / DSM 18059 / JW/NM-WN-LF</strain>
    </source>
</reference>
<dbReference type="SUPFAM" id="SSF53041">
    <property type="entry name" value="Resolvase-like"/>
    <property type="match status" value="1"/>
</dbReference>
<dbReference type="EMBL" id="CP001034">
    <property type="protein sequence ID" value="ACB85312.1"/>
    <property type="molecule type" value="Genomic_DNA"/>
</dbReference>
<protein>
    <submittedName>
        <fullName evidence="9">Resolvase domain</fullName>
    </submittedName>
</protein>
<dbReference type="PROSITE" id="PS51737">
    <property type="entry name" value="RECOMBINASE_DNA_BIND"/>
    <property type="match status" value="1"/>
</dbReference>
<dbReference type="Proteomes" id="UP000001683">
    <property type="component" value="Chromosome"/>
</dbReference>
<dbReference type="Pfam" id="PF00239">
    <property type="entry name" value="Resolvase"/>
    <property type="match status" value="1"/>
</dbReference>
<dbReference type="Pfam" id="PF07508">
    <property type="entry name" value="Recombinase"/>
    <property type="match status" value="1"/>
</dbReference>
<sequence length="505" mass="58676">MIGIYARVSTEEQAKTGTSIQDQLRACKEYLSKDELQNYQLQEYIDEGISGEIFERPALSKLRNDSERGNLTAVICFDPDRLSRKLMHQLIITEELNEHGVELLFVNGYYQKTPEGNLFYSLRGAISEFEKAKITERMKRGRLEKARQGSVLRDYNVYGYNYNKNNRSLEINKKESEIVKLIFDLFTRPEGQNLGINGIANYLTKKGIPTKTNKQTWHRQVVKQILQNPVYIGSFYQNKWKAEATRDSPVQKATKSISPKVRDQSDWIEIKCPAIITESKFYKAQELLKQSRRKWVKQGKRLYLLSGLVKCGLCNNTMTGRRVKNWGEYVFIYTDKKNNPGIYQGCGLNIPCSELDKVVSEVVFNWLTDLNEIKSQVSEVLEGQNKHIELDISETESKLSKTKQQKKKLLDLIGEDTISIQEAREYLQSCNQKEKKLSQKLKELQAHKKNIKKQYQSKQSKHIISSTFAKIKNYNEEDLINQQQIIRTMIREIIIYKNSIVINTH</sequence>
<dbReference type="KEGG" id="nth:Nther_1738"/>
<evidence type="ECO:0000256" key="1">
    <source>
        <dbReference type="ARBA" id="ARBA00022908"/>
    </source>
</evidence>
<dbReference type="GO" id="GO:0003677">
    <property type="term" value="F:DNA binding"/>
    <property type="evidence" value="ECO:0007669"/>
    <property type="project" value="UniProtKB-KW"/>
</dbReference>
<organism evidence="9 10">
    <name type="scientific">Natranaerobius thermophilus (strain ATCC BAA-1301 / DSM 18059 / JW/NM-WN-LF)</name>
    <dbReference type="NCBI Taxonomy" id="457570"/>
    <lineage>
        <taxon>Bacteria</taxon>
        <taxon>Bacillati</taxon>
        <taxon>Bacillota</taxon>
        <taxon>Clostridia</taxon>
        <taxon>Natranaerobiales</taxon>
        <taxon>Natranaerobiaceae</taxon>
        <taxon>Natranaerobius</taxon>
    </lineage>
</organism>
<feature type="domain" description="Recombinase" evidence="8">
    <location>
        <begin position="157"/>
        <end position="294"/>
    </location>
</feature>
<evidence type="ECO:0000259" key="7">
    <source>
        <dbReference type="PROSITE" id="PS51736"/>
    </source>
</evidence>
<reference evidence="9 10" key="1">
    <citation type="submission" date="2008-04" db="EMBL/GenBank/DDBJ databases">
        <title>Complete sequence of chromosome of Natranaerobius thermophilus JW/NM-WN-LF.</title>
        <authorList>
            <consortium name="US DOE Joint Genome Institute"/>
            <person name="Copeland A."/>
            <person name="Lucas S."/>
            <person name="Lapidus A."/>
            <person name="Glavina del Rio T."/>
            <person name="Dalin E."/>
            <person name="Tice H."/>
            <person name="Bruce D."/>
            <person name="Goodwin L."/>
            <person name="Pitluck S."/>
            <person name="Chertkov O."/>
            <person name="Brettin T."/>
            <person name="Detter J.C."/>
            <person name="Han C."/>
            <person name="Kuske C.R."/>
            <person name="Schmutz J."/>
            <person name="Larimer F."/>
            <person name="Land M."/>
            <person name="Hauser L."/>
            <person name="Kyrpides N."/>
            <person name="Lykidis A."/>
            <person name="Mesbah N.M."/>
            <person name="Wiegel J."/>
        </authorList>
    </citation>
    <scope>NUCLEOTIDE SEQUENCE [LARGE SCALE GENOMIC DNA]</scope>
    <source>
        <strain evidence="10">ATCC BAA-1301 / DSM 18059 / JW/NM-WN-LF</strain>
    </source>
</reference>
<dbReference type="InParanoid" id="B2A5F7"/>
<name>B2A5F7_NATTJ</name>
<dbReference type="SMART" id="SM00857">
    <property type="entry name" value="Resolvase"/>
    <property type="match status" value="1"/>
</dbReference>
<dbReference type="OrthoDB" id="1094757at2"/>
<dbReference type="GO" id="GO:0015074">
    <property type="term" value="P:DNA integration"/>
    <property type="evidence" value="ECO:0007669"/>
    <property type="project" value="UniProtKB-KW"/>
</dbReference>
<evidence type="ECO:0000256" key="2">
    <source>
        <dbReference type="ARBA" id="ARBA00023125"/>
    </source>
</evidence>
<gene>
    <name evidence="9" type="ordered locus">Nther_1738</name>
</gene>
<dbReference type="CDD" id="cd00338">
    <property type="entry name" value="Ser_Recombinase"/>
    <property type="match status" value="1"/>
</dbReference>
<keyword evidence="10" id="KW-1185">Reference proteome</keyword>
<dbReference type="STRING" id="457570.Nther_1738"/>
<dbReference type="PROSITE" id="PS00397">
    <property type="entry name" value="RECOMBINASES_1"/>
    <property type="match status" value="1"/>
</dbReference>
<dbReference type="InterPro" id="IPR038109">
    <property type="entry name" value="DNA_bind_recomb_sf"/>
</dbReference>
<keyword evidence="1" id="KW-0229">DNA integration</keyword>
<evidence type="ECO:0000313" key="10">
    <source>
        <dbReference type="Proteomes" id="UP000001683"/>
    </source>
</evidence>
<dbReference type="Gene3D" id="3.40.50.1390">
    <property type="entry name" value="Resolvase, N-terminal catalytic domain"/>
    <property type="match status" value="1"/>
</dbReference>